<reference evidence="1 2" key="1">
    <citation type="journal article" date="2021" name="BMC Biol.">
        <title>Horizontally acquired antibacterial genes associated with adaptive radiation of ladybird beetles.</title>
        <authorList>
            <person name="Li H.S."/>
            <person name="Tang X.F."/>
            <person name="Huang Y.H."/>
            <person name="Xu Z.Y."/>
            <person name="Chen M.L."/>
            <person name="Du X.Y."/>
            <person name="Qiu B.Y."/>
            <person name="Chen P.T."/>
            <person name="Zhang W."/>
            <person name="Slipinski A."/>
            <person name="Escalona H.E."/>
            <person name="Waterhouse R.M."/>
            <person name="Zwick A."/>
            <person name="Pang H."/>
        </authorList>
    </citation>
    <scope>NUCLEOTIDE SEQUENCE [LARGE SCALE GENOMIC DNA]</scope>
    <source>
        <strain evidence="1">SYSU2018</strain>
    </source>
</reference>
<sequence>MRHVYKIQKYDKNAELFNKSYAREASSHKDLWLLPMNPAVFSEDDFVDVDEDQNQVNEQASSAAIAQPCDDVIHNKRRSRTVTLSRSYHIKRYTTTVKHSEDKLKSIKRTREKEKIVKKKLFEDETDTFEEDVENLCDDKSEYSEEETLCTICWEMEESNEMWYRCRCCGKWAHKECSCSDRQVDYVCVFCLDP</sequence>
<protein>
    <recommendedName>
        <fullName evidence="3">Zinc finger PHD-type domain-containing protein</fullName>
    </recommendedName>
</protein>
<evidence type="ECO:0000313" key="2">
    <source>
        <dbReference type="Proteomes" id="UP001516400"/>
    </source>
</evidence>
<evidence type="ECO:0008006" key="3">
    <source>
        <dbReference type="Google" id="ProtNLM"/>
    </source>
</evidence>
<gene>
    <name evidence="1" type="ORF">HHI36_021556</name>
</gene>
<proteinExistence type="predicted"/>
<organism evidence="1 2">
    <name type="scientific">Cryptolaemus montrouzieri</name>
    <dbReference type="NCBI Taxonomy" id="559131"/>
    <lineage>
        <taxon>Eukaryota</taxon>
        <taxon>Metazoa</taxon>
        <taxon>Ecdysozoa</taxon>
        <taxon>Arthropoda</taxon>
        <taxon>Hexapoda</taxon>
        <taxon>Insecta</taxon>
        <taxon>Pterygota</taxon>
        <taxon>Neoptera</taxon>
        <taxon>Endopterygota</taxon>
        <taxon>Coleoptera</taxon>
        <taxon>Polyphaga</taxon>
        <taxon>Cucujiformia</taxon>
        <taxon>Coccinelloidea</taxon>
        <taxon>Coccinellidae</taxon>
        <taxon>Scymninae</taxon>
        <taxon>Scymnini</taxon>
        <taxon>Cryptolaemus</taxon>
    </lineage>
</organism>
<dbReference type="Proteomes" id="UP001516400">
    <property type="component" value="Unassembled WGS sequence"/>
</dbReference>
<dbReference type="AlphaFoldDB" id="A0ABD2MXA6"/>
<dbReference type="EMBL" id="JABFTP020000042">
    <property type="protein sequence ID" value="KAL3271056.1"/>
    <property type="molecule type" value="Genomic_DNA"/>
</dbReference>
<keyword evidence="2" id="KW-1185">Reference proteome</keyword>
<accession>A0ABD2MXA6</accession>
<name>A0ABD2MXA6_9CUCU</name>
<evidence type="ECO:0000313" key="1">
    <source>
        <dbReference type="EMBL" id="KAL3271056.1"/>
    </source>
</evidence>
<comment type="caution">
    <text evidence="1">The sequence shown here is derived from an EMBL/GenBank/DDBJ whole genome shotgun (WGS) entry which is preliminary data.</text>
</comment>